<keyword evidence="3" id="KW-1185">Reference proteome</keyword>
<evidence type="ECO:0000256" key="1">
    <source>
        <dbReference type="SAM" id="MobiDB-lite"/>
    </source>
</evidence>
<accession>A0A9N9FJJ9</accession>
<dbReference type="Proteomes" id="UP000789405">
    <property type="component" value="Unassembled WGS sequence"/>
</dbReference>
<name>A0A9N9FJJ9_9GLOM</name>
<gene>
    <name evidence="2" type="ORF">DERYTH_LOCUS4696</name>
</gene>
<evidence type="ECO:0000313" key="3">
    <source>
        <dbReference type="Proteomes" id="UP000789405"/>
    </source>
</evidence>
<proteinExistence type="predicted"/>
<feature type="region of interest" description="Disordered" evidence="1">
    <location>
        <begin position="28"/>
        <end position="64"/>
    </location>
</feature>
<reference evidence="2" key="1">
    <citation type="submission" date="2021-06" db="EMBL/GenBank/DDBJ databases">
        <authorList>
            <person name="Kallberg Y."/>
            <person name="Tangrot J."/>
            <person name="Rosling A."/>
        </authorList>
    </citation>
    <scope>NUCLEOTIDE SEQUENCE</scope>
    <source>
        <strain evidence="2">MA453B</strain>
    </source>
</reference>
<organism evidence="2 3">
    <name type="scientific">Dentiscutata erythropus</name>
    <dbReference type="NCBI Taxonomy" id="1348616"/>
    <lineage>
        <taxon>Eukaryota</taxon>
        <taxon>Fungi</taxon>
        <taxon>Fungi incertae sedis</taxon>
        <taxon>Mucoromycota</taxon>
        <taxon>Glomeromycotina</taxon>
        <taxon>Glomeromycetes</taxon>
        <taxon>Diversisporales</taxon>
        <taxon>Gigasporaceae</taxon>
        <taxon>Dentiscutata</taxon>
    </lineage>
</organism>
<comment type="caution">
    <text evidence="2">The sequence shown here is derived from an EMBL/GenBank/DDBJ whole genome shotgun (WGS) entry which is preliminary data.</text>
</comment>
<feature type="compositionally biased region" description="Polar residues" evidence="1">
    <location>
        <begin position="28"/>
        <end position="56"/>
    </location>
</feature>
<sequence length="64" mass="6771">MANLVASATSLILEEERQELFYCPANNHSTAPANNHSTAPANNHSTAPANNHSTAPVINVDDTD</sequence>
<evidence type="ECO:0000313" key="2">
    <source>
        <dbReference type="EMBL" id="CAG8538683.1"/>
    </source>
</evidence>
<protein>
    <submittedName>
        <fullName evidence="2">1064_t:CDS:1</fullName>
    </submittedName>
</protein>
<dbReference type="AlphaFoldDB" id="A0A9N9FJJ9"/>
<dbReference type="EMBL" id="CAJVPY010001837">
    <property type="protein sequence ID" value="CAG8538683.1"/>
    <property type="molecule type" value="Genomic_DNA"/>
</dbReference>